<dbReference type="AlphaFoldDB" id="S7WBD7"/>
<sequence length="201" mass="23951">FYYSNRKIQQKNIFYFLIRRLKKLLTRLRIIPKKSNIDYNCNILDEIKTATLYLNFDFKIQENLIHRTVKRIDSLYGKIDELIKFHNGVIVEKKFCAILAYFPTVSQAINFYFDLNAFLEKKFDIISYKGSIFCVVNINDIKKEIKKSSRFLEIPSKKDLFFSKLATEKLKREETNYETEMLGYFALKGFSSIPIPIYKIK</sequence>
<dbReference type="HOGENOM" id="CLU_1363330_0_0_1"/>
<name>S7WBD7_SPRLO</name>
<organism evidence="1 2">
    <name type="scientific">Spraguea lophii (strain 42_110)</name>
    <name type="common">Microsporidian parasite</name>
    <dbReference type="NCBI Taxonomy" id="1358809"/>
    <lineage>
        <taxon>Eukaryota</taxon>
        <taxon>Fungi</taxon>
        <taxon>Fungi incertae sedis</taxon>
        <taxon>Microsporidia</taxon>
        <taxon>Spragueidae</taxon>
        <taxon>Spraguea</taxon>
    </lineage>
</organism>
<keyword evidence="2" id="KW-1185">Reference proteome</keyword>
<evidence type="ECO:0000313" key="1">
    <source>
        <dbReference type="EMBL" id="EPR79107.1"/>
    </source>
</evidence>
<protein>
    <submittedName>
        <fullName evidence="1">Uncharacterized protein</fullName>
    </submittedName>
</protein>
<comment type="caution">
    <text evidence="1">The sequence shown here is derived from an EMBL/GenBank/DDBJ whole genome shotgun (WGS) entry which is preliminary data.</text>
</comment>
<proteinExistence type="predicted"/>
<accession>S7WBD7</accession>
<dbReference type="InParanoid" id="S7WBD7"/>
<feature type="non-terminal residue" evidence="1">
    <location>
        <position position="1"/>
    </location>
</feature>
<evidence type="ECO:0000313" key="2">
    <source>
        <dbReference type="Proteomes" id="UP000014978"/>
    </source>
</evidence>
<dbReference type="Proteomes" id="UP000014978">
    <property type="component" value="Unassembled WGS sequence"/>
</dbReference>
<dbReference type="EMBL" id="ATCN01000401">
    <property type="protein sequence ID" value="EPR79107.1"/>
    <property type="molecule type" value="Genomic_DNA"/>
</dbReference>
<gene>
    <name evidence="1" type="ORF">SLOPH_2562</name>
</gene>
<dbReference type="VEuPathDB" id="MicrosporidiaDB:SLOPH_2562"/>
<reference evidence="2" key="1">
    <citation type="journal article" date="2013" name="PLoS Genet.">
        <title>The genome of Spraguea lophii and the basis of host-microsporidian interactions.</title>
        <authorList>
            <person name="Campbell S.E."/>
            <person name="Williams T.A."/>
            <person name="Yousuf A."/>
            <person name="Soanes D.M."/>
            <person name="Paszkiewicz K.H."/>
            <person name="Williams B.A.P."/>
        </authorList>
    </citation>
    <scope>NUCLEOTIDE SEQUENCE [LARGE SCALE GENOMIC DNA]</scope>
    <source>
        <strain evidence="2">42_110</strain>
    </source>
</reference>